<reference evidence="3 4" key="1">
    <citation type="submission" date="2015-10" db="EMBL/GenBank/DDBJ databases">
        <title>Mycobacterium gordonae draft genome assembly.</title>
        <authorList>
            <person name="Ustinova V."/>
            <person name="Smirnova T."/>
            <person name="Blagodatskikh K."/>
            <person name="Varlamov D."/>
            <person name="Larionova E."/>
            <person name="Chernousova L."/>
        </authorList>
    </citation>
    <scope>NUCLEOTIDE SEQUENCE [LARGE SCALE GENOMIC DNA]</scope>
    <source>
        <strain evidence="3 4">CTRI 14-8773</strain>
    </source>
</reference>
<keyword evidence="2" id="KW-0472">Membrane</keyword>
<feature type="compositionally biased region" description="Acidic residues" evidence="1">
    <location>
        <begin position="61"/>
        <end position="101"/>
    </location>
</feature>
<evidence type="ECO:0000256" key="1">
    <source>
        <dbReference type="SAM" id="MobiDB-lite"/>
    </source>
</evidence>
<evidence type="ECO:0000256" key="2">
    <source>
        <dbReference type="SAM" id="Phobius"/>
    </source>
</evidence>
<organism evidence="3 4">
    <name type="scientific">Mycobacterium gordonae</name>
    <dbReference type="NCBI Taxonomy" id="1778"/>
    <lineage>
        <taxon>Bacteria</taxon>
        <taxon>Bacillati</taxon>
        <taxon>Actinomycetota</taxon>
        <taxon>Actinomycetes</taxon>
        <taxon>Mycobacteriales</taxon>
        <taxon>Mycobacteriaceae</taxon>
        <taxon>Mycobacterium</taxon>
    </lineage>
</organism>
<dbReference type="RefSeq" id="WP_055579972.1">
    <property type="nucleotide sequence ID" value="NZ_LKTM01000338.1"/>
</dbReference>
<comment type="caution">
    <text evidence="3">The sequence shown here is derived from an EMBL/GenBank/DDBJ whole genome shotgun (WGS) entry which is preliminary data.</text>
</comment>
<dbReference type="EMBL" id="LKTM01000338">
    <property type="protein sequence ID" value="KQH77105.1"/>
    <property type="molecule type" value="Genomic_DNA"/>
</dbReference>
<name>A0A0Q2LM97_MYCGO</name>
<dbReference type="STRING" id="1778.A9W97_04880"/>
<keyword evidence="2" id="KW-1133">Transmembrane helix</keyword>
<feature type="transmembrane region" description="Helical" evidence="2">
    <location>
        <begin position="29"/>
        <end position="47"/>
    </location>
</feature>
<dbReference type="Proteomes" id="UP000051677">
    <property type="component" value="Unassembled WGS sequence"/>
</dbReference>
<evidence type="ECO:0000313" key="3">
    <source>
        <dbReference type="EMBL" id="KQH77105.1"/>
    </source>
</evidence>
<proteinExistence type="predicted"/>
<accession>A0A0Q2LM97</accession>
<evidence type="ECO:0000313" key="4">
    <source>
        <dbReference type="Proteomes" id="UP000051677"/>
    </source>
</evidence>
<gene>
    <name evidence="3" type="ORF">AO501_20355</name>
</gene>
<protein>
    <recommendedName>
        <fullName evidence="5">Transmembrane protein</fullName>
    </recommendedName>
</protein>
<feature type="region of interest" description="Disordered" evidence="1">
    <location>
        <begin position="52"/>
        <end position="107"/>
    </location>
</feature>
<dbReference type="AlphaFoldDB" id="A0A0Q2LM97"/>
<evidence type="ECO:0008006" key="5">
    <source>
        <dbReference type="Google" id="ProtNLM"/>
    </source>
</evidence>
<sequence length="107" mass="11401">MLITALVLALIGLVALVFAVVTSNELVAWVCIGASVLGVILLIVDAVRERQQRDAAHDDQDAKDEEEDDGEPLDAVDYPEEADEPAAEESEAGEPAEEPAVDESSKK</sequence>
<keyword evidence="2" id="KW-0812">Transmembrane</keyword>